<name>A0ABN2R967_9ACTN</name>
<protein>
    <submittedName>
        <fullName evidence="1">DNA-3-methyladenine glycosylase I</fullName>
    </submittedName>
</protein>
<dbReference type="Gene3D" id="1.10.340.30">
    <property type="entry name" value="Hypothetical protein, domain 2"/>
    <property type="match status" value="1"/>
</dbReference>
<accession>A0ABN2R967</accession>
<sequence length="213" mass="23042">MAVGRAVASAHRPLSDPHPTMDPVQDLVIGEDGLARCGWAGTGGDYAAYHDTEWGRTLHGDDAMFERLSLEGFQAGLAWITVLRKREAFRAAFHDFRIAEVAALTPADVDRLLTDPGIIRSRAKIESAIHNAHVVQDLDGGLDAFLWSFAPPKRPERPRSFSETPTVTPESTAMAKALKKAGVKFIGPTSAYALMQATGMVDDHLKGCHRAAA</sequence>
<dbReference type="PANTHER" id="PTHR30037">
    <property type="entry name" value="DNA-3-METHYLADENINE GLYCOSYLASE 1"/>
    <property type="match status" value="1"/>
</dbReference>
<keyword evidence="2" id="KW-1185">Reference proteome</keyword>
<organism evidence="1 2">
    <name type="scientific">Catenulispora subtropica</name>
    <dbReference type="NCBI Taxonomy" id="450798"/>
    <lineage>
        <taxon>Bacteria</taxon>
        <taxon>Bacillati</taxon>
        <taxon>Actinomycetota</taxon>
        <taxon>Actinomycetes</taxon>
        <taxon>Catenulisporales</taxon>
        <taxon>Catenulisporaceae</taxon>
        <taxon>Catenulispora</taxon>
    </lineage>
</organism>
<dbReference type="InterPro" id="IPR011257">
    <property type="entry name" value="DNA_glycosylase"/>
</dbReference>
<gene>
    <name evidence="1" type="ORF">GCM10009838_23980</name>
</gene>
<reference evidence="1 2" key="1">
    <citation type="journal article" date="2019" name="Int. J. Syst. Evol. Microbiol.">
        <title>The Global Catalogue of Microorganisms (GCM) 10K type strain sequencing project: providing services to taxonomists for standard genome sequencing and annotation.</title>
        <authorList>
            <consortium name="The Broad Institute Genomics Platform"/>
            <consortium name="The Broad Institute Genome Sequencing Center for Infectious Disease"/>
            <person name="Wu L."/>
            <person name="Ma J."/>
        </authorList>
    </citation>
    <scope>NUCLEOTIDE SEQUENCE [LARGE SCALE GENOMIC DNA]</scope>
    <source>
        <strain evidence="1 2">JCM 16013</strain>
    </source>
</reference>
<dbReference type="PANTHER" id="PTHR30037:SF4">
    <property type="entry name" value="DNA-3-METHYLADENINE GLYCOSYLASE I"/>
    <property type="match status" value="1"/>
</dbReference>
<dbReference type="Proteomes" id="UP001499854">
    <property type="component" value="Unassembled WGS sequence"/>
</dbReference>
<dbReference type="Pfam" id="PF03352">
    <property type="entry name" value="Adenine_glyco"/>
    <property type="match status" value="1"/>
</dbReference>
<evidence type="ECO:0000313" key="2">
    <source>
        <dbReference type="Proteomes" id="UP001499854"/>
    </source>
</evidence>
<proteinExistence type="predicted"/>
<evidence type="ECO:0000313" key="1">
    <source>
        <dbReference type="EMBL" id="GAA1965635.1"/>
    </source>
</evidence>
<comment type="caution">
    <text evidence="1">The sequence shown here is derived from an EMBL/GenBank/DDBJ whole genome shotgun (WGS) entry which is preliminary data.</text>
</comment>
<dbReference type="InterPro" id="IPR052891">
    <property type="entry name" value="DNA-3mA_glycosylase"/>
</dbReference>
<dbReference type="SUPFAM" id="SSF48150">
    <property type="entry name" value="DNA-glycosylase"/>
    <property type="match status" value="1"/>
</dbReference>
<dbReference type="InterPro" id="IPR005019">
    <property type="entry name" value="Adenine_glyco"/>
</dbReference>
<dbReference type="EMBL" id="BAAAQM010000011">
    <property type="protein sequence ID" value="GAA1965635.1"/>
    <property type="molecule type" value="Genomic_DNA"/>
</dbReference>